<dbReference type="EMBL" id="AP022587">
    <property type="protein sequence ID" value="BBY21818.1"/>
    <property type="molecule type" value="Genomic_DNA"/>
</dbReference>
<dbReference type="RefSeq" id="WP_163789844.1">
    <property type="nucleotide sequence ID" value="NZ_AP022587.1"/>
</dbReference>
<evidence type="ECO:0000313" key="2">
    <source>
        <dbReference type="Proteomes" id="UP000467130"/>
    </source>
</evidence>
<evidence type="ECO:0000313" key="1">
    <source>
        <dbReference type="EMBL" id="BBY21818.1"/>
    </source>
</evidence>
<protein>
    <submittedName>
        <fullName evidence="1">Uncharacterized protein</fullName>
    </submittedName>
</protein>
<dbReference type="AlphaFoldDB" id="A0A7I7Q674"/>
<accession>A0A7I7Q674</accession>
<dbReference type="Proteomes" id="UP000467130">
    <property type="component" value="Chromosome"/>
</dbReference>
<dbReference type="KEGG" id="msto:MSTO_20230"/>
<sequence>MGVLERADDLAVRVFWFLGDHWLGHRSPTDEEVGELRAAAFQFSEEEAHGYDPLVARACDMATAVLELLSPLRTPDSVAKLKDASDAYQQARLR</sequence>
<gene>
    <name evidence="1" type="ORF">MSTO_20230</name>
</gene>
<name>A0A7I7Q674_9MYCO</name>
<proteinExistence type="predicted"/>
<organism evidence="1 2">
    <name type="scientific">Mycobacterium stomatepiae</name>
    <dbReference type="NCBI Taxonomy" id="470076"/>
    <lineage>
        <taxon>Bacteria</taxon>
        <taxon>Bacillati</taxon>
        <taxon>Actinomycetota</taxon>
        <taxon>Actinomycetes</taxon>
        <taxon>Mycobacteriales</taxon>
        <taxon>Mycobacteriaceae</taxon>
        <taxon>Mycobacterium</taxon>
        <taxon>Mycobacterium simiae complex</taxon>
    </lineage>
</organism>
<keyword evidence="2" id="KW-1185">Reference proteome</keyword>
<reference evidence="1 2" key="1">
    <citation type="journal article" date="2019" name="Emerg. Microbes Infect.">
        <title>Comprehensive subspecies identification of 175 nontuberculous mycobacteria species based on 7547 genomic profiles.</title>
        <authorList>
            <person name="Matsumoto Y."/>
            <person name="Kinjo T."/>
            <person name="Motooka D."/>
            <person name="Nabeya D."/>
            <person name="Jung N."/>
            <person name="Uechi K."/>
            <person name="Horii T."/>
            <person name="Iida T."/>
            <person name="Fujita J."/>
            <person name="Nakamura S."/>
        </authorList>
    </citation>
    <scope>NUCLEOTIDE SEQUENCE [LARGE SCALE GENOMIC DNA]</scope>
    <source>
        <strain evidence="1 2">JCM 17783</strain>
    </source>
</reference>